<name>A0A919SWN0_9ACTN</name>
<organism evidence="1 2">
    <name type="scientific">Actinoplanes auranticolor</name>
    <dbReference type="NCBI Taxonomy" id="47988"/>
    <lineage>
        <taxon>Bacteria</taxon>
        <taxon>Bacillati</taxon>
        <taxon>Actinomycetota</taxon>
        <taxon>Actinomycetes</taxon>
        <taxon>Micromonosporales</taxon>
        <taxon>Micromonosporaceae</taxon>
        <taxon>Actinoplanes</taxon>
    </lineage>
</organism>
<comment type="caution">
    <text evidence="1">The sequence shown here is derived from an EMBL/GenBank/DDBJ whole genome shotgun (WGS) entry which is preliminary data.</text>
</comment>
<reference evidence="1" key="1">
    <citation type="submission" date="2021-03" db="EMBL/GenBank/DDBJ databases">
        <title>Whole genome shotgun sequence of Actinoplanes auranticolor NBRC 12245.</title>
        <authorList>
            <person name="Komaki H."/>
            <person name="Tamura T."/>
        </authorList>
    </citation>
    <scope>NUCLEOTIDE SEQUENCE</scope>
    <source>
        <strain evidence="1">NBRC 12245</strain>
    </source>
</reference>
<sequence length="221" mass="23880">MAIGSRSLGITGAMDVEELARLIGEVPGTQVSVEARVLVVRVPALGDQARLVPSDVLSHEVTVGPAGQPVVVLGIRRGHEQLPLIVTVDDLVFMPAYAADMVVKDAPMAVPDTPDLVAYSEMHRDVRALGKAIDDPDLELDPEVLGATLLVHRCFLAGAVRVGLWPVRVAAWWEYMWARVGKDLPVGPFRPDPQWDQLMAAVSEARRHAAAAKENEARPVP</sequence>
<dbReference type="AlphaFoldDB" id="A0A919SWN0"/>
<accession>A0A919SWN0</accession>
<proteinExistence type="predicted"/>
<gene>
    <name evidence="1" type="ORF">Aau02nite_89460</name>
</gene>
<dbReference type="Proteomes" id="UP000681340">
    <property type="component" value="Unassembled WGS sequence"/>
</dbReference>
<keyword evidence="2" id="KW-1185">Reference proteome</keyword>
<evidence type="ECO:0000313" key="1">
    <source>
        <dbReference type="EMBL" id="GIM80205.1"/>
    </source>
</evidence>
<dbReference type="EMBL" id="BOQL01000094">
    <property type="protein sequence ID" value="GIM80205.1"/>
    <property type="molecule type" value="Genomic_DNA"/>
</dbReference>
<evidence type="ECO:0000313" key="2">
    <source>
        <dbReference type="Proteomes" id="UP000681340"/>
    </source>
</evidence>
<protein>
    <submittedName>
        <fullName evidence="1">Uncharacterized protein</fullName>
    </submittedName>
</protein>